<feature type="region of interest" description="Disordered" evidence="1">
    <location>
        <begin position="842"/>
        <end position="933"/>
    </location>
</feature>
<evidence type="ECO:0000313" key="4">
    <source>
        <dbReference type="Proteomes" id="UP001194580"/>
    </source>
</evidence>
<protein>
    <recommendedName>
        <fullName evidence="2">PH domain-containing protein</fullName>
    </recommendedName>
</protein>
<feature type="compositionally biased region" description="Low complexity" evidence="1">
    <location>
        <begin position="847"/>
        <end position="871"/>
    </location>
</feature>
<dbReference type="SUPFAM" id="SSF50729">
    <property type="entry name" value="PH domain-like"/>
    <property type="match status" value="1"/>
</dbReference>
<proteinExistence type="predicted"/>
<evidence type="ECO:0000259" key="2">
    <source>
        <dbReference type="PROSITE" id="PS50003"/>
    </source>
</evidence>
<dbReference type="Gene3D" id="2.30.29.30">
    <property type="entry name" value="Pleckstrin-homology domain (PH domain)/Phosphotyrosine-binding domain (PTB)"/>
    <property type="match status" value="1"/>
</dbReference>
<dbReference type="PROSITE" id="PS50003">
    <property type="entry name" value="PH_DOMAIN"/>
    <property type="match status" value="1"/>
</dbReference>
<feature type="region of interest" description="Disordered" evidence="1">
    <location>
        <begin position="240"/>
        <end position="309"/>
    </location>
</feature>
<feature type="region of interest" description="Disordered" evidence="1">
    <location>
        <begin position="1"/>
        <end position="119"/>
    </location>
</feature>
<feature type="compositionally biased region" description="Basic residues" evidence="1">
    <location>
        <begin position="406"/>
        <end position="417"/>
    </location>
</feature>
<dbReference type="PANTHER" id="PTHR37283:SF1">
    <property type="entry name" value="PH DOMAIN-CONTAINING PROTEIN YHR131C"/>
    <property type="match status" value="1"/>
</dbReference>
<feature type="compositionally biased region" description="Low complexity" evidence="1">
    <location>
        <begin position="900"/>
        <end position="912"/>
    </location>
</feature>
<dbReference type="Pfam" id="PF00169">
    <property type="entry name" value="PH"/>
    <property type="match status" value="1"/>
</dbReference>
<feature type="compositionally biased region" description="Basic and acidic residues" evidence="1">
    <location>
        <begin position="507"/>
        <end position="521"/>
    </location>
</feature>
<reference evidence="3" key="1">
    <citation type="journal article" date="2020" name="Fungal Divers.">
        <title>Resolving the Mortierellaceae phylogeny through synthesis of multi-gene phylogenetics and phylogenomics.</title>
        <authorList>
            <person name="Vandepol N."/>
            <person name="Liber J."/>
            <person name="Desiro A."/>
            <person name="Na H."/>
            <person name="Kennedy M."/>
            <person name="Barry K."/>
            <person name="Grigoriev I.V."/>
            <person name="Miller A.N."/>
            <person name="O'Donnell K."/>
            <person name="Stajich J.E."/>
            <person name="Bonito G."/>
        </authorList>
    </citation>
    <scope>NUCLEOTIDE SEQUENCE</scope>
    <source>
        <strain evidence="3">NRRL 28262</strain>
    </source>
</reference>
<feature type="domain" description="PH" evidence="2">
    <location>
        <begin position="722"/>
        <end position="827"/>
    </location>
</feature>
<dbReference type="SMART" id="SM00233">
    <property type="entry name" value="PH"/>
    <property type="match status" value="1"/>
</dbReference>
<dbReference type="Proteomes" id="UP001194580">
    <property type="component" value="Unassembled WGS sequence"/>
</dbReference>
<feature type="region of interest" description="Disordered" evidence="1">
    <location>
        <begin position="577"/>
        <end position="596"/>
    </location>
</feature>
<comment type="caution">
    <text evidence="3">The sequence shown here is derived from an EMBL/GenBank/DDBJ whole genome shotgun (WGS) entry which is preliminary data.</text>
</comment>
<dbReference type="AlphaFoldDB" id="A0AAD4D3E9"/>
<feature type="non-terminal residue" evidence="3">
    <location>
        <position position="933"/>
    </location>
</feature>
<feature type="compositionally biased region" description="Polar residues" evidence="1">
    <location>
        <begin position="58"/>
        <end position="70"/>
    </location>
</feature>
<keyword evidence="4" id="KW-1185">Reference proteome</keyword>
<feature type="compositionally biased region" description="Low complexity" evidence="1">
    <location>
        <begin position="1"/>
        <end position="35"/>
    </location>
</feature>
<dbReference type="InterPro" id="IPR011993">
    <property type="entry name" value="PH-like_dom_sf"/>
</dbReference>
<name>A0AAD4D3E9_9FUNG</name>
<dbReference type="EMBL" id="JAAAIL010002137">
    <property type="protein sequence ID" value="KAG0260080.1"/>
    <property type="molecule type" value="Genomic_DNA"/>
</dbReference>
<dbReference type="PANTHER" id="PTHR37283">
    <property type="entry name" value="PH DOMAIN-CONTAINING PROTEIN YHR131C"/>
    <property type="match status" value="1"/>
</dbReference>
<organism evidence="3 4">
    <name type="scientific">Linnemannia exigua</name>
    <dbReference type="NCBI Taxonomy" id="604196"/>
    <lineage>
        <taxon>Eukaryota</taxon>
        <taxon>Fungi</taxon>
        <taxon>Fungi incertae sedis</taxon>
        <taxon>Mucoromycota</taxon>
        <taxon>Mortierellomycotina</taxon>
        <taxon>Mortierellomycetes</taxon>
        <taxon>Mortierellales</taxon>
        <taxon>Mortierellaceae</taxon>
        <taxon>Linnemannia</taxon>
    </lineage>
</organism>
<feature type="region of interest" description="Disordered" evidence="1">
    <location>
        <begin position="501"/>
        <end position="521"/>
    </location>
</feature>
<evidence type="ECO:0000256" key="1">
    <source>
        <dbReference type="SAM" id="MobiDB-lite"/>
    </source>
</evidence>
<accession>A0AAD4D3E9</accession>
<feature type="region of interest" description="Disordered" evidence="1">
    <location>
        <begin position="326"/>
        <end position="486"/>
    </location>
</feature>
<sequence>MSNYASSSMNSLSISTTSNVYPLSSPSPSSVSVYSTLPRSPLRKPTAGGQHPLAIVSTFDSDPTTTSETAVETIEADSSKTETLQSNVEQETGASSAPGDSNQVTSEESIPSADGVQSDHPKAFLLSAGSQTGSSLQDKKQDDLRTLKSAVLSGSHNILMLQIKSGTQPMDPELAATAGLNEHHDTIDSDWASVAVTSGDGQPLSPLTASYPVSIHQPVALASTTSVGFSAEGDVPAASLAEDTVPSTEPSAQALTTTTPTAATSPTSGTSTISTTPPLGRHEFEKWTPPPPKPRPTQDTPRPQPQSHSRLHFPRLLKQRSFNFPFSTSSSSLSSSASASGSSSQQQSGSTSPSTARASVDGSSQTAGSRVEGQDPAARTASCDIPRPVGPPDPIPLHYQHLQNRQNRRSSSFRRRSHAGEVERFSPGWVVVENNSNQGGQTGGATTPTRVSMSADDQLAPTCASPDTHQRRSSATTSRRHASLGVQPNLTSMWGRLLTSILPSGNDHQHHAQENDNAPNRDQEISGAAFALSGDIDPYLQQQHLLLTPLSQQQQIHPLYQQQLFFYADEVVSEPRRTSESDLPSFQTVTEDVCSQPRRSMANEGLRRADSPSLFPALAHNAHLQGELAQEDGRESLEMSSTDAAAFMRPSSDFSGPAVVIGGIETLLAPRSLSADGKIPVSSLALSQPPSYWEAEIKYRGFPKIEPRPEQGNEALPRYTCSVFREGCVNRKTELVGNWRPYRRPWKRTFAHLRGTALRLYAVDMEDVPRLHVRNISLQLAKCEIATDYKQRPNVIRIRACDRTVLIECKDRIDALTWLEHLQAAANIATSLEDRSMPKFYTLPRAPSQSQPQQQQGGHRSAASSNQRRASLVPTVASPRSSTEVDPGADAERRVRRSRSGGLLTRSGRTGTMTERDRRNEVAAAGLGDEAVL</sequence>
<gene>
    <name evidence="3" type="ORF">BGZ95_004524</name>
</gene>
<dbReference type="InterPro" id="IPR001849">
    <property type="entry name" value="PH_domain"/>
</dbReference>
<feature type="compositionally biased region" description="Polar residues" evidence="1">
    <location>
        <begin position="81"/>
        <end position="109"/>
    </location>
</feature>
<feature type="compositionally biased region" description="Low complexity" evidence="1">
    <location>
        <begin position="250"/>
        <end position="278"/>
    </location>
</feature>
<feature type="compositionally biased region" description="Polar residues" evidence="1">
    <location>
        <begin position="581"/>
        <end position="590"/>
    </location>
</feature>
<evidence type="ECO:0000313" key="3">
    <source>
        <dbReference type="EMBL" id="KAG0260080.1"/>
    </source>
</evidence>
<feature type="compositionally biased region" description="Low complexity" evidence="1">
    <location>
        <begin position="327"/>
        <end position="356"/>
    </location>
</feature>